<proteinExistence type="predicted"/>
<evidence type="ECO:0000313" key="3">
    <source>
        <dbReference type="Proteomes" id="UP000295832"/>
    </source>
</evidence>
<dbReference type="InterPro" id="IPR006674">
    <property type="entry name" value="HD_domain"/>
</dbReference>
<evidence type="ECO:0000313" key="2">
    <source>
        <dbReference type="EMBL" id="TDX51890.1"/>
    </source>
</evidence>
<organism evidence="2 3">
    <name type="scientific">Orenia marismortui</name>
    <dbReference type="NCBI Taxonomy" id="46469"/>
    <lineage>
        <taxon>Bacteria</taxon>
        <taxon>Bacillati</taxon>
        <taxon>Bacillota</taxon>
        <taxon>Clostridia</taxon>
        <taxon>Halanaerobiales</taxon>
        <taxon>Halobacteroidaceae</taxon>
        <taxon>Orenia</taxon>
    </lineage>
</organism>
<dbReference type="Proteomes" id="UP000295832">
    <property type="component" value="Unassembled WGS sequence"/>
</dbReference>
<dbReference type="Pfam" id="PF01966">
    <property type="entry name" value="HD"/>
    <property type="match status" value="1"/>
</dbReference>
<dbReference type="CDD" id="cd00077">
    <property type="entry name" value="HDc"/>
    <property type="match status" value="1"/>
</dbReference>
<dbReference type="InterPro" id="IPR003607">
    <property type="entry name" value="HD/PDEase_dom"/>
</dbReference>
<gene>
    <name evidence="2" type="ORF">C7959_10913</name>
</gene>
<accession>A0A4V3GYD4</accession>
<dbReference type="STRING" id="926561.GCA_000379025_03017"/>
<dbReference type="SUPFAM" id="SSF109604">
    <property type="entry name" value="HD-domain/PDEase-like"/>
    <property type="match status" value="1"/>
</dbReference>
<dbReference type="InterPro" id="IPR006675">
    <property type="entry name" value="HDIG_dom"/>
</dbReference>
<reference evidence="2 3" key="1">
    <citation type="submission" date="2019-03" db="EMBL/GenBank/DDBJ databases">
        <title>Subsurface microbial communities from deep shales in Ohio and West Virginia, USA.</title>
        <authorList>
            <person name="Wrighton K."/>
        </authorList>
    </citation>
    <scope>NUCLEOTIDE SEQUENCE [LARGE SCALE GENOMIC DNA]</scope>
    <source>
        <strain evidence="2 3">MSL 6dP</strain>
    </source>
</reference>
<dbReference type="EMBL" id="SOEG01000009">
    <property type="protein sequence ID" value="TDX51890.1"/>
    <property type="molecule type" value="Genomic_DNA"/>
</dbReference>
<dbReference type="Gene3D" id="1.10.3210.10">
    <property type="entry name" value="Hypothetical protein af1432"/>
    <property type="match status" value="1"/>
</dbReference>
<comment type="caution">
    <text evidence="2">The sequence shown here is derived from an EMBL/GenBank/DDBJ whole genome shotgun (WGS) entry which is preliminary data.</text>
</comment>
<evidence type="ECO:0000259" key="1">
    <source>
        <dbReference type="SMART" id="SM00471"/>
    </source>
</evidence>
<feature type="domain" description="HD/PDEase" evidence="1">
    <location>
        <begin position="21"/>
        <end position="150"/>
    </location>
</feature>
<dbReference type="AlphaFoldDB" id="A0A4V3GYD4"/>
<protein>
    <recommendedName>
        <fullName evidence="1">HD/PDEase domain-containing protein</fullName>
    </recommendedName>
</protein>
<keyword evidence="3" id="KW-1185">Reference proteome</keyword>
<dbReference type="RefSeq" id="WP_018250151.1">
    <property type="nucleotide sequence ID" value="NZ_SOEG01000009.1"/>
</dbReference>
<sequence length="185" mass="20855">MLDEHVTLESLLTDSVSKKHLPKAGYAHVVSTAEYAFELATQRNICVDLATKAALLHDIGHTNWERRGEWDYESYNEFDIHTIKGAERAHELLILKGESLGKAREIALAILFHSDSSPVNKNVKLTPLQSLVAEADDMDEQEGGAHHNVEISFGEALQRIRRLDMLVYPHIRDCGFDCEKCDCLK</sequence>
<name>A0A4V3GYD4_9FIRM</name>
<dbReference type="NCBIfam" id="TIGR00277">
    <property type="entry name" value="HDIG"/>
    <property type="match status" value="1"/>
</dbReference>
<dbReference type="SMART" id="SM00471">
    <property type="entry name" value="HDc"/>
    <property type="match status" value="1"/>
</dbReference>